<gene>
    <name evidence="2" type="ORF">NDU88_008143</name>
</gene>
<feature type="region of interest" description="Disordered" evidence="1">
    <location>
        <begin position="1"/>
        <end position="20"/>
    </location>
</feature>
<reference evidence="2" key="1">
    <citation type="journal article" date="2022" name="bioRxiv">
        <title>Sequencing and chromosome-scale assembly of the giantPleurodeles waltlgenome.</title>
        <authorList>
            <person name="Brown T."/>
            <person name="Elewa A."/>
            <person name="Iarovenko S."/>
            <person name="Subramanian E."/>
            <person name="Araus A.J."/>
            <person name="Petzold A."/>
            <person name="Susuki M."/>
            <person name="Suzuki K.-i.T."/>
            <person name="Hayashi T."/>
            <person name="Toyoda A."/>
            <person name="Oliveira C."/>
            <person name="Osipova E."/>
            <person name="Leigh N.D."/>
            <person name="Simon A."/>
            <person name="Yun M.H."/>
        </authorList>
    </citation>
    <scope>NUCLEOTIDE SEQUENCE</scope>
    <source>
        <strain evidence="2">20211129_DDA</strain>
        <tissue evidence="2">Liver</tissue>
    </source>
</reference>
<protein>
    <submittedName>
        <fullName evidence="2">Uncharacterized protein</fullName>
    </submittedName>
</protein>
<evidence type="ECO:0000313" key="3">
    <source>
        <dbReference type="Proteomes" id="UP001066276"/>
    </source>
</evidence>
<evidence type="ECO:0000313" key="2">
    <source>
        <dbReference type="EMBL" id="KAJ1119960.1"/>
    </source>
</evidence>
<comment type="caution">
    <text evidence="2">The sequence shown here is derived from an EMBL/GenBank/DDBJ whole genome shotgun (WGS) entry which is preliminary data.</text>
</comment>
<proteinExistence type="predicted"/>
<sequence length="74" mass="7690">MRVEHRAGGRKRRPAAASGDVWPGVELRKVQSGRAGVRPAAAPGGREERVDKLMSQISKGSVILEDTGAGASGP</sequence>
<name>A0AAV7P449_PLEWA</name>
<evidence type="ECO:0000256" key="1">
    <source>
        <dbReference type="SAM" id="MobiDB-lite"/>
    </source>
</evidence>
<dbReference type="AlphaFoldDB" id="A0AAV7P449"/>
<accession>A0AAV7P449</accession>
<organism evidence="2 3">
    <name type="scientific">Pleurodeles waltl</name>
    <name type="common">Iberian ribbed newt</name>
    <dbReference type="NCBI Taxonomy" id="8319"/>
    <lineage>
        <taxon>Eukaryota</taxon>
        <taxon>Metazoa</taxon>
        <taxon>Chordata</taxon>
        <taxon>Craniata</taxon>
        <taxon>Vertebrata</taxon>
        <taxon>Euteleostomi</taxon>
        <taxon>Amphibia</taxon>
        <taxon>Batrachia</taxon>
        <taxon>Caudata</taxon>
        <taxon>Salamandroidea</taxon>
        <taxon>Salamandridae</taxon>
        <taxon>Pleurodelinae</taxon>
        <taxon>Pleurodeles</taxon>
    </lineage>
</organism>
<dbReference type="Proteomes" id="UP001066276">
    <property type="component" value="Chromosome 8"/>
</dbReference>
<dbReference type="EMBL" id="JANPWB010000012">
    <property type="protein sequence ID" value="KAJ1119960.1"/>
    <property type="molecule type" value="Genomic_DNA"/>
</dbReference>
<keyword evidence="3" id="KW-1185">Reference proteome</keyword>